<dbReference type="Pfam" id="PF02310">
    <property type="entry name" value="B12-binding"/>
    <property type="match status" value="1"/>
</dbReference>
<comment type="cofactor">
    <cofactor evidence="1">
        <name>[4Fe-4S] cluster</name>
        <dbReference type="ChEBI" id="CHEBI:49883"/>
    </cofactor>
</comment>
<evidence type="ECO:0000313" key="10">
    <source>
        <dbReference type="EMBL" id="SVB47952.1"/>
    </source>
</evidence>
<keyword evidence="4" id="KW-0949">S-adenosyl-L-methionine</keyword>
<dbReference type="PROSITE" id="PS51918">
    <property type="entry name" value="RADICAL_SAM"/>
    <property type="match status" value="1"/>
</dbReference>
<dbReference type="InterPro" id="IPR006158">
    <property type="entry name" value="Cobalamin-bd"/>
</dbReference>
<dbReference type="InterPro" id="IPR036724">
    <property type="entry name" value="Cobalamin-bd_sf"/>
</dbReference>
<dbReference type="Pfam" id="PF04055">
    <property type="entry name" value="Radical_SAM"/>
    <property type="match status" value="1"/>
</dbReference>
<gene>
    <name evidence="10" type="ORF">METZ01_LOCUS200806</name>
</gene>
<dbReference type="SUPFAM" id="SSF52242">
    <property type="entry name" value="Cobalamin (vitamin B12)-binding domain"/>
    <property type="match status" value="1"/>
</dbReference>
<evidence type="ECO:0000256" key="1">
    <source>
        <dbReference type="ARBA" id="ARBA00001966"/>
    </source>
</evidence>
<dbReference type="InterPro" id="IPR007197">
    <property type="entry name" value="rSAM"/>
</dbReference>
<dbReference type="SMART" id="SM00729">
    <property type="entry name" value="Elp3"/>
    <property type="match status" value="1"/>
</dbReference>
<evidence type="ECO:0000256" key="4">
    <source>
        <dbReference type="ARBA" id="ARBA00022691"/>
    </source>
</evidence>
<dbReference type="GO" id="GO:0031419">
    <property type="term" value="F:cobalamin binding"/>
    <property type="evidence" value="ECO:0007669"/>
    <property type="project" value="InterPro"/>
</dbReference>
<dbReference type="EMBL" id="UINC01043635">
    <property type="protein sequence ID" value="SVB47952.1"/>
    <property type="molecule type" value="Genomic_DNA"/>
</dbReference>
<feature type="domain" description="Radical SAM core" evidence="9">
    <location>
        <begin position="219"/>
        <end position="463"/>
    </location>
</feature>
<dbReference type="PANTHER" id="PTHR43409">
    <property type="entry name" value="ANAEROBIC MAGNESIUM-PROTOPORPHYRIN IX MONOMETHYL ESTER CYCLASE-RELATED"/>
    <property type="match status" value="1"/>
</dbReference>
<dbReference type="InterPro" id="IPR051198">
    <property type="entry name" value="BchE-like"/>
</dbReference>
<organism evidence="10">
    <name type="scientific">marine metagenome</name>
    <dbReference type="NCBI Taxonomy" id="408172"/>
    <lineage>
        <taxon>unclassified sequences</taxon>
        <taxon>metagenomes</taxon>
        <taxon>ecological metagenomes</taxon>
    </lineage>
</organism>
<evidence type="ECO:0000259" key="9">
    <source>
        <dbReference type="PROSITE" id="PS51918"/>
    </source>
</evidence>
<dbReference type="InterPro" id="IPR023404">
    <property type="entry name" value="rSAM_horseshoe"/>
</dbReference>
<protein>
    <submittedName>
        <fullName evidence="10">Uncharacterized protein</fullName>
    </submittedName>
</protein>
<proteinExistence type="predicted"/>
<keyword evidence="5" id="KW-0479">Metal-binding</keyword>
<dbReference type="SUPFAM" id="SSF102114">
    <property type="entry name" value="Radical SAM enzymes"/>
    <property type="match status" value="1"/>
</dbReference>
<dbReference type="PANTHER" id="PTHR43409:SF7">
    <property type="entry name" value="BLL1977 PROTEIN"/>
    <property type="match status" value="1"/>
</dbReference>
<evidence type="ECO:0000256" key="5">
    <source>
        <dbReference type="ARBA" id="ARBA00022723"/>
    </source>
</evidence>
<sequence length="495" mass="57627">MKILFCQHNVTIKEQDKLVHRPTIDLPLGILYMASYLRGKDWPGEIEIYDARLSGLINNLPNGDVVFGDLDDVIEKNIKDSNPDIIAISNMFSWQVANAFEMAKTAKKACPKSIVVIGGPHASSFPEETLNEDYIDYVVMGEGEERIYNLLTTLERGEEVSIQGILGKIEDKELLRKNKKAPITYIADLDELPHPAYDMVDVDRYLELSRKGFSPRPFERGERAFTLLTSRGCPHKCVFCSIQATMGYKWRYHSPENIQEHIDLIRKEYGCDYLHFEDDNFTHDPERFDEIIEMLVQRKDEIKWDTPNGIRGDTWTFERVKKSKESGCQYLTVAIESAVQDVIDKVVKKKLDLNEVERLMEYCQDVNLRLNAFYIIGLPGETKDDIMYTLNYALNCYDKYDVLPVVNLAKVLPGTELYENTVNNHLYTDKLEFKPNEITTEEFDPKWIAEQYAWFRRELNKIRIIKSLKSPRELRRSFQIFFDKVNDKMALHRVN</sequence>
<accession>A0A382EC72</accession>
<dbReference type="InterPro" id="IPR006638">
    <property type="entry name" value="Elp3/MiaA/NifB-like_rSAM"/>
</dbReference>
<dbReference type="CDD" id="cd02068">
    <property type="entry name" value="radical_SAM_B12_BD"/>
    <property type="match status" value="1"/>
</dbReference>
<dbReference type="GO" id="GO:0003824">
    <property type="term" value="F:catalytic activity"/>
    <property type="evidence" value="ECO:0007669"/>
    <property type="project" value="InterPro"/>
</dbReference>
<keyword evidence="6" id="KW-0408">Iron</keyword>
<evidence type="ECO:0000256" key="7">
    <source>
        <dbReference type="ARBA" id="ARBA00023014"/>
    </source>
</evidence>
<dbReference type="GO" id="GO:0051539">
    <property type="term" value="F:4 iron, 4 sulfur cluster binding"/>
    <property type="evidence" value="ECO:0007669"/>
    <property type="project" value="UniProtKB-KW"/>
</dbReference>
<keyword evidence="3" id="KW-0808">Transferase</keyword>
<evidence type="ECO:0000256" key="3">
    <source>
        <dbReference type="ARBA" id="ARBA00022679"/>
    </source>
</evidence>
<dbReference type="SFLD" id="SFLDG01082">
    <property type="entry name" value="B12-binding_domain_containing"/>
    <property type="match status" value="1"/>
</dbReference>
<keyword evidence="7" id="KW-0411">Iron-sulfur</keyword>
<evidence type="ECO:0000256" key="6">
    <source>
        <dbReference type="ARBA" id="ARBA00023004"/>
    </source>
</evidence>
<dbReference type="SFLD" id="SFLDG01123">
    <property type="entry name" value="methyltransferase_(Class_B)"/>
    <property type="match status" value="1"/>
</dbReference>
<evidence type="ECO:0000259" key="8">
    <source>
        <dbReference type="PROSITE" id="PS51332"/>
    </source>
</evidence>
<dbReference type="InterPro" id="IPR058240">
    <property type="entry name" value="rSAM_sf"/>
</dbReference>
<dbReference type="CDD" id="cd01335">
    <property type="entry name" value="Radical_SAM"/>
    <property type="match status" value="1"/>
</dbReference>
<evidence type="ECO:0000256" key="2">
    <source>
        <dbReference type="ARBA" id="ARBA00022603"/>
    </source>
</evidence>
<keyword evidence="2" id="KW-0489">Methyltransferase</keyword>
<dbReference type="InterPro" id="IPR034466">
    <property type="entry name" value="Methyltransferase_Class_B"/>
</dbReference>
<feature type="domain" description="B12-binding" evidence="8">
    <location>
        <begin position="7"/>
        <end position="161"/>
    </location>
</feature>
<name>A0A382EC72_9ZZZZ</name>
<dbReference type="Gene3D" id="3.40.50.280">
    <property type="entry name" value="Cobalamin-binding domain"/>
    <property type="match status" value="1"/>
</dbReference>
<dbReference type="Gene3D" id="3.80.30.20">
    <property type="entry name" value="tm_1862 like domain"/>
    <property type="match status" value="1"/>
</dbReference>
<dbReference type="AlphaFoldDB" id="A0A382EC72"/>
<dbReference type="SFLD" id="SFLDS00029">
    <property type="entry name" value="Radical_SAM"/>
    <property type="match status" value="1"/>
</dbReference>
<dbReference type="GO" id="GO:0046872">
    <property type="term" value="F:metal ion binding"/>
    <property type="evidence" value="ECO:0007669"/>
    <property type="project" value="UniProtKB-KW"/>
</dbReference>
<dbReference type="PROSITE" id="PS51332">
    <property type="entry name" value="B12_BINDING"/>
    <property type="match status" value="1"/>
</dbReference>
<reference evidence="10" key="1">
    <citation type="submission" date="2018-05" db="EMBL/GenBank/DDBJ databases">
        <authorList>
            <person name="Lanie J.A."/>
            <person name="Ng W.-L."/>
            <person name="Kazmierczak K.M."/>
            <person name="Andrzejewski T.M."/>
            <person name="Davidsen T.M."/>
            <person name="Wayne K.J."/>
            <person name="Tettelin H."/>
            <person name="Glass J.I."/>
            <person name="Rusch D."/>
            <person name="Podicherti R."/>
            <person name="Tsui H.-C.T."/>
            <person name="Winkler M.E."/>
        </authorList>
    </citation>
    <scope>NUCLEOTIDE SEQUENCE</scope>
</reference>